<dbReference type="Gene3D" id="3.10.450.50">
    <property type="match status" value="1"/>
</dbReference>
<keyword evidence="2" id="KW-0560">Oxidoreductase</keyword>
<evidence type="ECO:0000256" key="2">
    <source>
        <dbReference type="ARBA" id="ARBA00023002"/>
    </source>
</evidence>
<comment type="similarity">
    <text evidence="1">Belongs to the bacterial ring-hydroxylating dioxygenase beta subunit family.</text>
</comment>
<evidence type="ECO:0000256" key="1">
    <source>
        <dbReference type="ARBA" id="ARBA00009570"/>
    </source>
</evidence>
<dbReference type="PANTHER" id="PTHR41534:SF2">
    <property type="entry name" value="3-PHENYLPROPIONATE_CINNAMIC ACID DIOXYGENASE SUBUNIT BETA"/>
    <property type="match status" value="1"/>
</dbReference>
<dbReference type="KEGG" id="buz:AYM40_21240"/>
<dbReference type="EMBL" id="CP014579">
    <property type="protein sequence ID" value="ANB74965.1"/>
    <property type="molecule type" value="Genomic_DNA"/>
</dbReference>
<evidence type="ECO:0000313" key="4">
    <source>
        <dbReference type="Proteomes" id="UP000076852"/>
    </source>
</evidence>
<dbReference type="AlphaFoldDB" id="A0A160FQ30"/>
<evidence type="ECO:0000313" key="3">
    <source>
        <dbReference type="EMBL" id="ANB74965.1"/>
    </source>
</evidence>
<proteinExistence type="inferred from homology"/>
<dbReference type="InterPro" id="IPR032710">
    <property type="entry name" value="NTF2-like_dom_sf"/>
</dbReference>
<dbReference type="GO" id="GO:0019380">
    <property type="term" value="P:3-phenylpropionate catabolic process"/>
    <property type="evidence" value="ECO:0007669"/>
    <property type="project" value="TreeGrafter"/>
</dbReference>
<dbReference type="PANTHER" id="PTHR41534">
    <property type="entry name" value="BLR3401 PROTEIN"/>
    <property type="match status" value="1"/>
</dbReference>
<organism evidence="3 4">
    <name type="scientific">Paraburkholderia phytofirmans OLGA172</name>
    <dbReference type="NCBI Taxonomy" id="1417228"/>
    <lineage>
        <taxon>Bacteria</taxon>
        <taxon>Pseudomonadati</taxon>
        <taxon>Pseudomonadota</taxon>
        <taxon>Betaproteobacteria</taxon>
        <taxon>Burkholderiales</taxon>
        <taxon>Burkholderiaceae</taxon>
        <taxon>Paraburkholderia</taxon>
    </lineage>
</organism>
<dbReference type="GO" id="GO:0016491">
    <property type="term" value="F:oxidoreductase activity"/>
    <property type="evidence" value="ECO:0007669"/>
    <property type="project" value="UniProtKB-KW"/>
</dbReference>
<gene>
    <name evidence="3" type="ORF">AYM40_21240</name>
</gene>
<dbReference type="SUPFAM" id="SSF54427">
    <property type="entry name" value="NTF2-like"/>
    <property type="match status" value="1"/>
</dbReference>
<evidence type="ECO:0008006" key="5">
    <source>
        <dbReference type="Google" id="ProtNLM"/>
    </source>
</evidence>
<reference evidence="3 4" key="1">
    <citation type="journal article" date="2016" name="Gene">
        <title>PacBio SMRT assembly of a complex multi-replicon genome reveals chlorocatechol degradative operon in a region of genome plasticity.</title>
        <authorList>
            <person name="Ricker N."/>
            <person name="Shen S.Y."/>
            <person name="Goordial J."/>
            <person name="Jin S."/>
            <person name="Fulthorpe R.R."/>
        </authorList>
    </citation>
    <scope>NUCLEOTIDE SEQUENCE [LARGE SCALE GENOMIC DNA]</scope>
    <source>
        <strain evidence="3 4">OLGA172</strain>
    </source>
</reference>
<dbReference type="InterPro" id="IPR000391">
    <property type="entry name" value="Rng_hydr_dOase-bsu"/>
</dbReference>
<name>A0A160FQ30_9BURK</name>
<accession>A0A160FQ30</accession>
<dbReference type="Pfam" id="PF00866">
    <property type="entry name" value="Ring_hydroxyl_B"/>
    <property type="match status" value="1"/>
</dbReference>
<protein>
    <recommendedName>
        <fullName evidence="5">Ring-hydroxylating dioxygenase subunit beta</fullName>
    </recommendedName>
</protein>
<dbReference type="STRING" id="1804984.AYM40_21240"/>
<dbReference type="CDD" id="cd00667">
    <property type="entry name" value="ring_hydroxylating_dioxygenases_beta"/>
    <property type="match status" value="1"/>
</dbReference>
<keyword evidence="4" id="KW-1185">Reference proteome</keyword>
<dbReference type="Proteomes" id="UP000076852">
    <property type="component" value="Chromosome 2"/>
</dbReference>
<sequence length="171" mass="19792">MNNADATVLNAHGASDVHFGEVAQFLFREAELMDSHRFNDWLDLWCSDGLYWVPCNSENLTPDKSVSLIYETRSQLDDRVFRLKGRHAHAQSPRSRLMRVVSNMVIEEASTESVTVRSNFVLGEVRSDRQETWFGRNRHVLLREPNGLRIKEKKVFLLNNDSPMNNLTFLI</sequence>